<dbReference type="Proteomes" id="UP000015354">
    <property type="component" value="Unassembled WGS sequence"/>
</dbReference>
<dbReference type="PANTHER" id="PTHR13168:SF0">
    <property type="entry name" value="C-MYC-BINDING PROTEIN"/>
    <property type="match status" value="1"/>
</dbReference>
<dbReference type="AlphaFoldDB" id="S9UZJ6"/>
<comment type="similarity">
    <text evidence="2">Belongs to the AMY1 family.</text>
</comment>
<comment type="subcellular location">
    <subcellularLocation>
        <location evidence="1">Nucleus</location>
    </subcellularLocation>
</comment>
<name>S9UZJ6_9TRYP</name>
<evidence type="ECO:0000313" key="6">
    <source>
        <dbReference type="Proteomes" id="UP000015354"/>
    </source>
</evidence>
<accession>S9UZJ6</accession>
<evidence type="ECO:0000256" key="1">
    <source>
        <dbReference type="ARBA" id="ARBA00004123"/>
    </source>
</evidence>
<proteinExistence type="inferred from homology"/>
<keyword evidence="6" id="KW-1185">Reference proteome</keyword>
<dbReference type="GO" id="GO:0003713">
    <property type="term" value="F:transcription coactivator activity"/>
    <property type="evidence" value="ECO:0007669"/>
    <property type="project" value="InterPro"/>
</dbReference>
<dbReference type="PANTHER" id="PTHR13168">
    <property type="entry name" value="ASSOCIATE OF C-MYC AMY-1"/>
    <property type="match status" value="1"/>
</dbReference>
<dbReference type="PRINTS" id="PR02028">
    <property type="entry name" value="CMYCBINDINGP"/>
</dbReference>
<dbReference type="GO" id="GO:0005634">
    <property type="term" value="C:nucleus"/>
    <property type="evidence" value="ECO:0007669"/>
    <property type="project" value="UniProtKB-SubCell"/>
</dbReference>
<evidence type="ECO:0000313" key="5">
    <source>
        <dbReference type="EMBL" id="EPY34154.1"/>
    </source>
</evidence>
<sequence length="87" mass="10212">MSYHSSEAKKEEFRKYLETNQVIDSLTRVLVNLYEEPEKPDQPVEYIKRILGGASAADYEALQQENARLRAEVETLRKKLNEQQQQQ</sequence>
<keyword evidence="3" id="KW-0539">Nucleus</keyword>
<evidence type="ECO:0000256" key="3">
    <source>
        <dbReference type="ARBA" id="ARBA00023242"/>
    </source>
</evidence>
<protein>
    <recommendedName>
        <fullName evidence="7">c-Myc-binding protein</fullName>
    </recommendedName>
</protein>
<dbReference type="InterPro" id="IPR026060">
    <property type="entry name" value="AMY1"/>
</dbReference>
<dbReference type="OrthoDB" id="524165at2759"/>
<evidence type="ECO:0000256" key="4">
    <source>
        <dbReference type="SAM" id="Coils"/>
    </source>
</evidence>
<comment type="caution">
    <text evidence="5">The sequence shown here is derived from an EMBL/GenBank/DDBJ whole genome shotgun (WGS) entry which is preliminary data.</text>
</comment>
<evidence type="ECO:0000256" key="2">
    <source>
        <dbReference type="ARBA" id="ARBA00009389"/>
    </source>
</evidence>
<organism evidence="5 6">
    <name type="scientific">Strigomonas culicis</name>
    <dbReference type="NCBI Taxonomy" id="28005"/>
    <lineage>
        <taxon>Eukaryota</taxon>
        <taxon>Discoba</taxon>
        <taxon>Euglenozoa</taxon>
        <taxon>Kinetoplastea</taxon>
        <taxon>Metakinetoplastina</taxon>
        <taxon>Trypanosomatida</taxon>
        <taxon>Trypanosomatidae</taxon>
        <taxon>Strigomonadinae</taxon>
        <taxon>Strigomonas</taxon>
    </lineage>
</organism>
<dbReference type="EMBL" id="ATMH01001817">
    <property type="protein sequence ID" value="EPY34154.1"/>
    <property type="molecule type" value="Genomic_DNA"/>
</dbReference>
<gene>
    <name evidence="5" type="ORF">STCU_01817</name>
</gene>
<keyword evidence="4" id="KW-0175">Coiled coil</keyword>
<feature type="coiled-coil region" evidence="4">
    <location>
        <begin position="59"/>
        <end position="86"/>
    </location>
</feature>
<evidence type="ECO:0008006" key="7">
    <source>
        <dbReference type="Google" id="ProtNLM"/>
    </source>
</evidence>
<reference evidence="5 6" key="1">
    <citation type="journal article" date="2013" name="PLoS ONE">
        <title>Predicting the Proteins of Angomonas deanei, Strigomonas culicis and Their Respective Endosymbionts Reveals New Aspects of the Trypanosomatidae Family.</title>
        <authorList>
            <person name="Motta M.C."/>
            <person name="Martins A.C."/>
            <person name="de Souza S.S."/>
            <person name="Catta-Preta C.M."/>
            <person name="Silva R."/>
            <person name="Klein C.C."/>
            <person name="de Almeida L.G."/>
            <person name="de Lima Cunha O."/>
            <person name="Ciapina L.P."/>
            <person name="Brocchi M."/>
            <person name="Colabardini A.C."/>
            <person name="de Araujo Lima B."/>
            <person name="Machado C.R."/>
            <person name="de Almeida Soares C.M."/>
            <person name="Probst C.M."/>
            <person name="de Menezes C.B."/>
            <person name="Thompson C.E."/>
            <person name="Bartholomeu D.C."/>
            <person name="Gradia D.F."/>
            <person name="Pavoni D.P."/>
            <person name="Grisard E.C."/>
            <person name="Fantinatti-Garboggini F."/>
            <person name="Marchini F.K."/>
            <person name="Rodrigues-Luiz G.F."/>
            <person name="Wagner G."/>
            <person name="Goldman G.H."/>
            <person name="Fietto J.L."/>
            <person name="Elias M.C."/>
            <person name="Goldman M.H."/>
            <person name="Sagot M.F."/>
            <person name="Pereira M."/>
            <person name="Stoco P.H."/>
            <person name="de Mendonca-Neto R.P."/>
            <person name="Teixeira S.M."/>
            <person name="Maciel T.E."/>
            <person name="de Oliveira Mendes T.A."/>
            <person name="Urmenyi T.P."/>
            <person name="de Souza W."/>
            <person name="Schenkman S."/>
            <person name="de Vasconcelos A.T."/>
        </authorList>
    </citation>
    <scope>NUCLEOTIDE SEQUENCE [LARGE SCALE GENOMIC DNA]</scope>
</reference>